<dbReference type="PANTHER" id="PTHR34379:SF6">
    <property type="entry name" value="PROTEIN 3F"/>
    <property type="match status" value="1"/>
</dbReference>
<dbReference type="AlphaFoldDB" id="A0A811NM64"/>
<dbReference type="InterPro" id="IPR040411">
    <property type="entry name" value="At5g23160-like"/>
</dbReference>
<proteinExistence type="predicted"/>
<dbReference type="EMBL" id="CAJGYO010000004">
    <property type="protein sequence ID" value="CAD6223532.1"/>
    <property type="molecule type" value="Genomic_DNA"/>
</dbReference>
<keyword evidence="1" id="KW-0472">Membrane</keyword>
<evidence type="ECO:0000313" key="2">
    <source>
        <dbReference type="EMBL" id="CAD6223532.1"/>
    </source>
</evidence>
<keyword evidence="3" id="KW-1185">Reference proteome</keyword>
<feature type="transmembrane region" description="Helical" evidence="1">
    <location>
        <begin position="85"/>
        <end position="116"/>
    </location>
</feature>
<keyword evidence="1" id="KW-0812">Transmembrane</keyword>
<keyword evidence="1" id="KW-1133">Transmembrane helix</keyword>
<feature type="transmembrane region" description="Helical" evidence="1">
    <location>
        <begin position="39"/>
        <end position="64"/>
    </location>
</feature>
<evidence type="ECO:0000313" key="3">
    <source>
        <dbReference type="Proteomes" id="UP000604825"/>
    </source>
</evidence>
<dbReference type="Proteomes" id="UP000604825">
    <property type="component" value="Unassembled WGS sequence"/>
</dbReference>
<sequence length="168" mass="17256">MKLFMCFGGAAAAAAAVVDDEAAEGVVGGVLGAAELRVVAGLGHIGVVSLLHRLVVAVGLGVLYPPPVKRQASNNKRPASSSPAAGAAAVVLCLLMVVFCGRVGATLLTSTALYLFPGRWPARTTRKEKRGAVDSLECDAASASEAEEEATAKRKVVMEGSIVRNRNK</sequence>
<protein>
    <submittedName>
        <fullName evidence="2">Uncharacterized protein</fullName>
    </submittedName>
</protein>
<reference evidence="2" key="1">
    <citation type="submission" date="2020-10" db="EMBL/GenBank/DDBJ databases">
        <authorList>
            <person name="Han B."/>
            <person name="Lu T."/>
            <person name="Zhao Q."/>
            <person name="Huang X."/>
            <person name="Zhao Y."/>
        </authorList>
    </citation>
    <scope>NUCLEOTIDE SEQUENCE</scope>
</reference>
<organism evidence="2 3">
    <name type="scientific">Miscanthus lutarioriparius</name>
    <dbReference type="NCBI Taxonomy" id="422564"/>
    <lineage>
        <taxon>Eukaryota</taxon>
        <taxon>Viridiplantae</taxon>
        <taxon>Streptophyta</taxon>
        <taxon>Embryophyta</taxon>
        <taxon>Tracheophyta</taxon>
        <taxon>Spermatophyta</taxon>
        <taxon>Magnoliopsida</taxon>
        <taxon>Liliopsida</taxon>
        <taxon>Poales</taxon>
        <taxon>Poaceae</taxon>
        <taxon>PACMAD clade</taxon>
        <taxon>Panicoideae</taxon>
        <taxon>Andropogonodae</taxon>
        <taxon>Andropogoneae</taxon>
        <taxon>Saccharinae</taxon>
        <taxon>Miscanthus</taxon>
    </lineage>
</organism>
<name>A0A811NM64_9POAL</name>
<comment type="caution">
    <text evidence="2">The sequence shown here is derived from an EMBL/GenBank/DDBJ whole genome shotgun (WGS) entry which is preliminary data.</text>
</comment>
<accession>A0A811NM64</accession>
<dbReference type="OrthoDB" id="695412at2759"/>
<evidence type="ECO:0000256" key="1">
    <source>
        <dbReference type="SAM" id="Phobius"/>
    </source>
</evidence>
<gene>
    <name evidence="2" type="ORF">NCGR_LOCUS15938</name>
</gene>
<dbReference type="PANTHER" id="PTHR34379">
    <property type="entry name" value="OS07G0553800 PROTEIN"/>
    <property type="match status" value="1"/>
</dbReference>